<keyword evidence="2" id="KW-1185">Reference proteome</keyword>
<protein>
    <recommendedName>
        <fullName evidence="3">Secreted protein</fullName>
    </recommendedName>
</protein>
<evidence type="ECO:0008006" key="3">
    <source>
        <dbReference type="Google" id="ProtNLM"/>
    </source>
</evidence>
<dbReference type="EMBL" id="CP127173">
    <property type="protein sequence ID" value="WIV58731.1"/>
    <property type="molecule type" value="Genomic_DNA"/>
</dbReference>
<evidence type="ECO:0000313" key="2">
    <source>
        <dbReference type="Proteomes" id="UP001227101"/>
    </source>
</evidence>
<proteinExistence type="predicted"/>
<gene>
    <name evidence="1" type="ORF">QP939_08930</name>
</gene>
<reference evidence="1 2" key="1">
    <citation type="submission" date="2023-06" db="EMBL/GenBank/DDBJ databases">
        <authorList>
            <person name="Oyuntsetseg B."/>
            <person name="Kim S.B."/>
        </authorList>
    </citation>
    <scope>NUCLEOTIDE SEQUENCE [LARGE SCALE GENOMIC DNA]</scope>
    <source>
        <strain evidence="1 2">2-2</strain>
    </source>
</reference>
<dbReference type="RefSeq" id="WP_285456150.1">
    <property type="nucleotide sequence ID" value="NZ_CP127173.1"/>
</dbReference>
<name>A0ABY8XSU3_9PSEU</name>
<accession>A0ABY8XSU3</accession>
<organism evidence="1 2">
    <name type="scientific">Amycolatopsis nalaikhensis</name>
    <dbReference type="NCBI Taxonomy" id="715472"/>
    <lineage>
        <taxon>Bacteria</taxon>
        <taxon>Bacillati</taxon>
        <taxon>Actinomycetota</taxon>
        <taxon>Actinomycetes</taxon>
        <taxon>Pseudonocardiales</taxon>
        <taxon>Pseudonocardiaceae</taxon>
        <taxon>Amycolatopsis</taxon>
    </lineage>
</organism>
<sequence>MRNFWNWIPRFSWNLSRRSFCESMWPDPPLILFQISSVHCTRKSTATLPWSSISSDDFAPAPSVGAAIPSRFFFAWFLRSVWACCSLPLAADSSFARATISSVSSFSKTRYPSLPPSE</sequence>
<dbReference type="Proteomes" id="UP001227101">
    <property type="component" value="Chromosome"/>
</dbReference>
<evidence type="ECO:0000313" key="1">
    <source>
        <dbReference type="EMBL" id="WIV58731.1"/>
    </source>
</evidence>